<dbReference type="SUPFAM" id="SSF49785">
    <property type="entry name" value="Galactose-binding domain-like"/>
    <property type="match status" value="1"/>
</dbReference>
<organism evidence="3 4">
    <name type="scientific">Actinokineospora cianjurensis</name>
    <dbReference type="NCBI Taxonomy" id="585224"/>
    <lineage>
        <taxon>Bacteria</taxon>
        <taxon>Bacillati</taxon>
        <taxon>Actinomycetota</taxon>
        <taxon>Actinomycetes</taxon>
        <taxon>Pseudonocardiales</taxon>
        <taxon>Pseudonocardiaceae</taxon>
        <taxon>Actinokineospora</taxon>
    </lineage>
</organism>
<evidence type="ECO:0000313" key="4">
    <source>
        <dbReference type="Proteomes" id="UP000282454"/>
    </source>
</evidence>
<gene>
    <name evidence="3" type="ORF">CLV68_4352</name>
</gene>
<evidence type="ECO:0008006" key="5">
    <source>
        <dbReference type="Google" id="ProtNLM"/>
    </source>
</evidence>
<keyword evidence="2" id="KW-0812">Transmembrane</keyword>
<feature type="region of interest" description="Disordered" evidence="1">
    <location>
        <begin position="57"/>
        <end position="118"/>
    </location>
</feature>
<dbReference type="RefSeq" id="WP_170224506.1">
    <property type="nucleotide sequence ID" value="NZ_RCDD01000003.1"/>
</dbReference>
<accession>A0A421B1V0</accession>
<dbReference type="Proteomes" id="UP000282454">
    <property type="component" value="Unassembled WGS sequence"/>
</dbReference>
<dbReference type="NCBIfam" id="NF047619">
    <property type="entry name" value="NADase_discoid"/>
    <property type="match status" value="1"/>
</dbReference>
<evidence type="ECO:0000256" key="1">
    <source>
        <dbReference type="SAM" id="MobiDB-lite"/>
    </source>
</evidence>
<sequence>MIVCAKCGERSAGTTRFCPGCGSFLDWSGTDAEQQATAAPTAQPAAVVESARVAAPVGPSGVVTPDPIGPQQSAEPPTPPTPTSPGPPTPTSPGPPTQFGAQQPADARPLRAKAQGAEPRVLAEDDLICVGCRTRNPVTRKLCMGCGRPLDEPEPVKPPWWKWWRGGDRERKPRKPRRRGTLAAVWRWIRRVFLAILAVLAVLYGIIPGFRSSVNKEITDGRKWVERQFGTQLTPVRPTKVTATAATPGHEAVLVADNAKNTYWAAPTGATEPVLVFTFAQPVDLRRAIVRVGDPAAFQATHRPAKLHLVYSTGKTFDVPLADTPDPQTVEIGGSAGATQVEIHVVEVHRSLQGLDVAMSEIELFEQR</sequence>
<evidence type="ECO:0000256" key="2">
    <source>
        <dbReference type="SAM" id="Phobius"/>
    </source>
</evidence>
<keyword evidence="2" id="KW-0472">Membrane</keyword>
<dbReference type="EMBL" id="RCDD01000003">
    <property type="protein sequence ID" value="RLK58256.1"/>
    <property type="molecule type" value="Genomic_DNA"/>
</dbReference>
<keyword evidence="2" id="KW-1133">Transmembrane helix</keyword>
<comment type="caution">
    <text evidence="3">The sequence shown here is derived from an EMBL/GenBank/DDBJ whole genome shotgun (WGS) entry which is preliminary data.</text>
</comment>
<dbReference type="AlphaFoldDB" id="A0A421B1V0"/>
<evidence type="ECO:0000313" key="3">
    <source>
        <dbReference type="EMBL" id="RLK58256.1"/>
    </source>
</evidence>
<proteinExistence type="predicted"/>
<keyword evidence="4" id="KW-1185">Reference proteome</keyword>
<dbReference type="InterPro" id="IPR057561">
    <property type="entry name" value="NADase_transloc"/>
</dbReference>
<name>A0A421B1V0_9PSEU</name>
<reference evidence="3 4" key="1">
    <citation type="submission" date="2018-10" db="EMBL/GenBank/DDBJ databases">
        <title>Genomic Encyclopedia of Archaeal and Bacterial Type Strains, Phase II (KMG-II): from individual species to whole genera.</title>
        <authorList>
            <person name="Goeker M."/>
        </authorList>
    </citation>
    <scope>NUCLEOTIDE SEQUENCE [LARGE SCALE GENOMIC DNA]</scope>
    <source>
        <strain evidence="3 4">DSM 45657</strain>
    </source>
</reference>
<feature type="compositionally biased region" description="Pro residues" evidence="1">
    <location>
        <begin position="76"/>
        <end position="96"/>
    </location>
</feature>
<feature type="transmembrane region" description="Helical" evidence="2">
    <location>
        <begin position="188"/>
        <end position="207"/>
    </location>
</feature>
<protein>
    <recommendedName>
        <fullName evidence="5">Zinc ribbon protein</fullName>
    </recommendedName>
</protein>
<dbReference type="InterPro" id="IPR008979">
    <property type="entry name" value="Galactose-bd-like_sf"/>
</dbReference>